<feature type="domain" description="Protein kinase" evidence="7">
    <location>
        <begin position="226"/>
        <end position="506"/>
    </location>
</feature>
<protein>
    <submittedName>
        <fullName evidence="8">Serine/threonine protein kinase</fullName>
    </submittedName>
</protein>
<dbReference type="InterPro" id="IPR011009">
    <property type="entry name" value="Kinase-like_dom_sf"/>
</dbReference>
<dbReference type="Proteomes" id="UP000002791">
    <property type="component" value="Chromosome"/>
</dbReference>
<evidence type="ECO:0000256" key="2">
    <source>
        <dbReference type="ARBA" id="ARBA00022741"/>
    </source>
</evidence>
<keyword evidence="8" id="KW-0723">Serine/threonine-protein kinase</keyword>
<gene>
    <name evidence="8" type="ORF">SaccyDRAFT_0618</name>
</gene>
<evidence type="ECO:0000313" key="8">
    <source>
        <dbReference type="EMBL" id="EHR59546.1"/>
    </source>
</evidence>
<dbReference type="EMBL" id="CM001440">
    <property type="protein sequence ID" value="EHR59546.1"/>
    <property type="molecule type" value="Genomic_DNA"/>
</dbReference>
<keyword evidence="3 8" id="KW-0418">Kinase</keyword>
<dbReference type="SUPFAM" id="SSF56112">
    <property type="entry name" value="Protein kinase-like (PK-like)"/>
    <property type="match status" value="2"/>
</dbReference>
<evidence type="ECO:0000256" key="1">
    <source>
        <dbReference type="ARBA" id="ARBA00022679"/>
    </source>
</evidence>
<dbReference type="SMART" id="SM00220">
    <property type="entry name" value="S_TKc"/>
    <property type="match status" value="1"/>
</dbReference>
<dbReference type="STRING" id="882082.SaccyDRAFT_0618"/>
<dbReference type="PANTHER" id="PTHR43289">
    <property type="entry name" value="MITOGEN-ACTIVATED PROTEIN KINASE KINASE KINASE 20-RELATED"/>
    <property type="match status" value="1"/>
</dbReference>
<dbReference type="eggNOG" id="COG0515">
    <property type="taxonomic scope" value="Bacteria"/>
</dbReference>
<dbReference type="OrthoDB" id="3404503at2"/>
<dbReference type="InterPro" id="IPR000719">
    <property type="entry name" value="Prot_kinase_dom"/>
</dbReference>
<evidence type="ECO:0000256" key="5">
    <source>
        <dbReference type="PROSITE-ProRule" id="PRU10141"/>
    </source>
</evidence>
<accession>H5XH75</accession>
<keyword evidence="1" id="KW-0808">Transferase</keyword>
<proteinExistence type="predicted"/>
<feature type="domain" description="Protein kinase" evidence="7">
    <location>
        <begin position="531"/>
        <end position="793"/>
    </location>
</feature>
<dbReference type="NCBIfam" id="NF033442">
    <property type="entry name" value="BREX_PglW"/>
    <property type="match status" value="1"/>
</dbReference>
<keyword evidence="2 5" id="KW-0547">Nucleotide-binding</keyword>
<feature type="region of interest" description="Disordered" evidence="6">
    <location>
        <begin position="1"/>
        <end position="23"/>
    </location>
</feature>
<dbReference type="GO" id="GO:0005524">
    <property type="term" value="F:ATP binding"/>
    <property type="evidence" value="ECO:0007669"/>
    <property type="project" value="UniProtKB-UniRule"/>
</dbReference>
<name>H5XH75_9PSEU</name>
<dbReference type="InterPro" id="IPR011528">
    <property type="entry name" value="NERD"/>
</dbReference>
<dbReference type="InterPro" id="IPR049832">
    <property type="entry name" value="BREX_PglW"/>
</dbReference>
<dbReference type="HOGENOM" id="CLU_005315_0_0_11"/>
<dbReference type="GO" id="GO:0004674">
    <property type="term" value="F:protein serine/threonine kinase activity"/>
    <property type="evidence" value="ECO:0007669"/>
    <property type="project" value="UniProtKB-KW"/>
</dbReference>
<keyword evidence="9" id="KW-1185">Reference proteome</keyword>
<evidence type="ECO:0000256" key="4">
    <source>
        <dbReference type="ARBA" id="ARBA00022840"/>
    </source>
</evidence>
<sequence>MSDGRRPTPKPAPPPPKQRWFQERTSPYPWEQDGLDHIRRLMPQAEPYRAWATFSFTAASGRVNECDLLIAVPGGLYLVELKGHTGRVVNNGDTWIFYDEGARRPRTLRNPLHLTDLKCKELKQRLEWAAKQNHYTGRIPRIEPAIFLSAPGLTSELDEVQRTRVYGRDGQVDGLDWIWRDLLSRPPQREHQRISPEFSRHVLPKLLEKIGIRASTAHLRFGDDWELSGEVLDAGPTWEDRLAFRTGLVREEGRVRIYLTEQQAAEERRQSVERAARREYQVLQGITHRGIAQAVQIREHQSGPAILFRHSSSDLRLDSYLDVHGERLSIDTRLDLVRQLAEAVQYAHHRSLYHRALSARSVWVSAKDDGSDPVLRITDWQAAARDFDTTSLSTVGKTSLTGEHLAGSAEVYLAPEFAPHADPVDLDVFGLGAVSFLILTGQPPATQRSGLIEWLADSHGLHPYAVSDGISDALDALVFDATRTELSQRLESADAFLKRLDAAEWESLPESSVPVVDPLTVSAGQMVDERWRVERVLGTGATARALLVRRVDTDDEQPERRVLKVALDDDKAQHLHAEARALALAGGGVVVQLLDGPREVGGRTVLDLEYAGGQDPQGYTLGEHLRAEGRLSYHNLERYGRDLFIALDQLAGKGVRHRDLKPDNFGIYRRADRSTQLMLFDFSLADVSERDVTAGTRGYLDPFLGTNRRPAYDDHAERYAAAVTLHEMASGQRPVWGDGVSDPRTTTDETPVLAAELFEPALRDGLTAFFRRALHRDVNRRFDTVRQMEDAWREVFTAADTAQPLTTPDTVGVEGETLEATRDAHAERATLDTQLDVSGLSPRAASLAQSFGVTTVRELLEQVRPYEISRARGAGKVVRNELNRRHKQWTRALLQPSEPDRPEPDSPSGRSTVDELVAVLLPPRGRRGSRKADVVRLTLGLPAGEGEQPPPPWPTQTEVARRLGITQGPVSQHYRAAVKAWAAEPRLSAVRDELVELVAEAGRVMPAHELAATVRARYGVAERDTREHALAQALAVVRAAVDTEAWERQQSEDEDGPRFSALRRGEHVLIALESLPGTDAPSAPELADYAVALGARADELVELDPLPGRGVVVRELRAVPAPEGLPSQADTRLVELAAVMSRHAAASARSELYPRELDLVRALRMSQAAVGVRRDAGITLADLLAKVRARFPSVAVDENITYVRLEEALREAGTPLEWDIEAQRFRPPAPEFSRLAASSSLTRGGPGPRWSGGLDPQDVLHDKLTRAVEYGGFVALTLWGANLPGAAESLAARYAVRAVHVDGEFLAAFRELVAEHGQDWELVRKLDERFGRTARPKPGFRRYVQQAWERLRDRLEASSDGERTVLLLHHAGLVGRYADLGGREFLTGLQQAARSARAWPHGLWVLCPGESKREAPQLDGLRVEALTEAERVVLDREFLHGPRAADRAS</sequence>
<feature type="region of interest" description="Disordered" evidence="6">
    <location>
        <begin position="890"/>
        <end position="913"/>
    </location>
</feature>
<evidence type="ECO:0000259" key="7">
    <source>
        <dbReference type="PROSITE" id="PS50011"/>
    </source>
</evidence>
<reference evidence="8 9" key="1">
    <citation type="submission" date="2011-11" db="EMBL/GenBank/DDBJ databases">
        <title>The Noncontiguous Finished sequence of Saccharomonospora cyanea NA-134.</title>
        <authorList>
            <consortium name="US DOE Joint Genome Institute"/>
            <person name="Lucas S."/>
            <person name="Han J."/>
            <person name="Lapidus A."/>
            <person name="Cheng J.-F."/>
            <person name="Goodwin L."/>
            <person name="Pitluck S."/>
            <person name="Peters L."/>
            <person name="Ovchinnikova G."/>
            <person name="Lu M."/>
            <person name="Detter J.C."/>
            <person name="Han C."/>
            <person name="Tapia R."/>
            <person name="Land M."/>
            <person name="Hauser L."/>
            <person name="Kyrpides N."/>
            <person name="Ivanova N."/>
            <person name="Pagani I."/>
            <person name="Brambilla E.-M."/>
            <person name="Klenk H.-P."/>
            <person name="Woyke T."/>
        </authorList>
    </citation>
    <scope>NUCLEOTIDE SEQUENCE [LARGE SCALE GENOMIC DNA]</scope>
    <source>
        <strain evidence="8 9">NA-134</strain>
    </source>
</reference>
<dbReference type="Pfam" id="PF08378">
    <property type="entry name" value="NERD"/>
    <property type="match status" value="1"/>
</dbReference>
<dbReference type="RefSeq" id="WP_005453477.1">
    <property type="nucleotide sequence ID" value="NZ_CM001440.1"/>
</dbReference>
<dbReference type="PROSITE" id="PS00107">
    <property type="entry name" value="PROTEIN_KINASE_ATP"/>
    <property type="match status" value="1"/>
</dbReference>
<dbReference type="PROSITE" id="PS50011">
    <property type="entry name" value="PROTEIN_KINASE_DOM"/>
    <property type="match status" value="2"/>
</dbReference>
<dbReference type="InterPro" id="IPR017441">
    <property type="entry name" value="Protein_kinase_ATP_BS"/>
</dbReference>
<evidence type="ECO:0000313" key="9">
    <source>
        <dbReference type="Proteomes" id="UP000002791"/>
    </source>
</evidence>
<organism evidence="8 9">
    <name type="scientific">Saccharomonospora cyanea NA-134</name>
    <dbReference type="NCBI Taxonomy" id="882082"/>
    <lineage>
        <taxon>Bacteria</taxon>
        <taxon>Bacillati</taxon>
        <taxon>Actinomycetota</taxon>
        <taxon>Actinomycetes</taxon>
        <taxon>Pseudonocardiales</taxon>
        <taxon>Pseudonocardiaceae</taxon>
        <taxon>Saccharomonospora</taxon>
    </lineage>
</organism>
<dbReference type="PANTHER" id="PTHR43289:SF34">
    <property type="entry name" value="SERINE_THREONINE-PROTEIN KINASE YBDM-RELATED"/>
    <property type="match status" value="1"/>
</dbReference>
<evidence type="ECO:0000256" key="6">
    <source>
        <dbReference type="SAM" id="MobiDB-lite"/>
    </source>
</evidence>
<dbReference type="Pfam" id="PF00069">
    <property type="entry name" value="Pkinase"/>
    <property type="match status" value="2"/>
</dbReference>
<feature type="binding site" evidence="5">
    <location>
        <position position="564"/>
    </location>
    <ligand>
        <name>ATP</name>
        <dbReference type="ChEBI" id="CHEBI:30616"/>
    </ligand>
</feature>
<evidence type="ECO:0000256" key="3">
    <source>
        <dbReference type="ARBA" id="ARBA00022777"/>
    </source>
</evidence>
<dbReference type="Gene3D" id="1.10.510.10">
    <property type="entry name" value="Transferase(Phosphotransferase) domain 1"/>
    <property type="match status" value="2"/>
</dbReference>
<keyword evidence="4 5" id="KW-0067">ATP-binding</keyword>